<evidence type="ECO:0000313" key="6">
    <source>
        <dbReference type="Proteomes" id="UP000442694"/>
    </source>
</evidence>
<evidence type="ECO:0000256" key="1">
    <source>
        <dbReference type="ARBA" id="ARBA00037999"/>
    </source>
</evidence>
<accession>A0A833N3D3</accession>
<dbReference type="PANTHER" id="PTHR30244:SF34">
    <property type="entry name" value="DTDP-4-AMINO-4,6-DIDEOXYGALACTOSE TRANSAMINASE"/>
    <property type="match status" value="1"/>
</dbReference>
<dbReference type="InterPro" id="IPR015422">
    <property type="entry name" value="PyrdxlP-dep_Trfase_small"/>
</dbReference>
<keyword evidence="3 4" id="KW-0663">Pyridoxal phosphate</keyword>
<dbReference type="InterPro" id="IPR015424">
    <property type="entry name" value="PyrdxlP-dep_Trfase"/>
</dbReference>
<dbReference type="AlphaFoldDB" id="A0A833N3D3"/>
<dbReference type="Pfam" id="PF01041">
    <property type="entry name" value="DegT_DnrJ_EryC1"/>
    <property type="match status" value="1"/>
</dbReference>
<evidence type="ECO:0000256" key="4">
    <source>
        <dbReference type="RuleBase" id="RU004508"/>
    </source>
</evidence>
<dbReference type="SUPFAM" id="SSF53383">
    <property type="entry name" value="PLP-dependent transferases"/>
    <property type="match status" value="1"/>
</dbReference>
<evidence type="ECO:0000256" key="2">
    <source>
        <dbReference type="PIRSR" id="PIRSR000390-1"/>
    </source>
</evidence>
<reference evidence="5 6" key="1">
    <citation type="submission" date="2019-10" db="EMBL/GenBank/DDBJ databases">
        <title>New genus of Silvanigrellaceae.</title>
        <authorList>
            <person name="Pitt A."/>
            <person name="Hahn M.W."/>
        </authorList>
    </citation>
    <scope>NUCLEOTIDE SEQUENCE [LARGE SCALE GENOMIC DNA]</scope>
    <source>
        <strain evidence="5 6">33A1-SZDP</strain>
    </source>
</reference>
<dbReference type="GO" id="GO:0030170">
    <property type="term" value="F:pyridoxal phosphate binding"/>
    <property type="evidence" value="ECO:0007669"/>
    <property type="project" value="TreeGrafter"/>
</dbReference>
<evidence type="ECO:0000313" key="5">
    <source>
        <dbReference type="EMBL" id="KAB8028149.1"/>
    </source>
</evidence>
<dbReference type="InterPro" id="IPR000653">
    <property type="entry name" value="DegT/StrS_aminotransferase"/>
</dbReference>
<gene>
    <name evidence="5" type="ORF">GCL57_13250</name>
</gene>
<proteinExistence type="inferred from homology"/>
<dbReference type="PANTHER" id="PTHR30244">
    <property type="entry name" value="TRANSAMINASE"/>
    <property type="match status" value="1"/>
</dbReference>
<organism evidence="5 6">
    <name type="scientific">Fluviispira multicolorata</name>
    <dbReference type="NCBI Taxonomy" id="2654512"/>
    <lineage>
        <taxon>Bacteria</taxon>
        <taxon>Pseudomonadati</taxon>
        <taxon>Bdellovibrionota</taxon>
        <taxon>Oligoflexia</taxon>
        <taxon>Silvanigrellales</taxon>
        <taxon>Silvanigrellaceae</taxon>
        <taxon>Fluviispira</taxon>
    </lineage>
</organism>
<evidence type="ECO:0000256" key="3">
    <source>
        <dbReference type="PIRSR" id="PIRSR000390-2"/>
    </source>
</evidence>
<dbReference type="Gene3D" id="3.90.1150.10">
    <property type="entry name" value="Aspartate Aminotransferase, domain 1"/>
    <property type="match status" value="1"/>
</dbReference>
<sequence length="374" mass="42508">MAGPWITDFEEKFVLDALRNGWYGKNAYAYVEKFEYEFANYHDRKYSLMTPNCTTSIHLLLAGLGIQDGDEVIVPECTWIASAAPITYQRATTVFADIDPINWCIDPIAMEEKITSKTKAVIVVDLYGNMPNMDVLQSICDKHQIYLIEDAAESLGSKFKNTRAGKFGIASVFSFHRTKTITTGEGGMLLMDDENLYKRCKFLRDHGRAPGTYFNTEITFKYMPSNLAASLGYAQFLRIEELVAKKRWIWQKFKESFIDLPDIYLNPEPEGVVNSVWCTALVFGKSHSVTKDYVMNELNRLGLPSRPFFYPLTSLPAFGSKSEEGRINSPIAYDISERAINLPCAFNVNEEQIKLISETIKLVLKNVHKNMVNK</sequence>
<dbReference type="Gene3D" id="3.40.640.10">
    <property type="entry name" value="Type I PLP-dependent aspartate aminotransferase-like (Major domain)"/>
    <property type="match status" value="1"/>
</dbReference>
<dbReference type="PIRSF" id="PIRSF000390">
    <property type="entry name" value="PLP_StrS"/>
    <property type="match status" value="1"/>
</dbReference>
<dbReference type="CDD" id="cd00616">
    <property type="entry name" value="AHBA_syn"/>
    <property type="match status" value="1"/>
</dbReference>
<dbReference type="InterPro" id="IPR015421">
    <property type="entry name" value="PyrdxlP-dep_Trfase_major"/>
</dbReference>
<comment type="caution">
    <text evidence="5">The sequence shown here is derived from an EMBL/GenBank/DDBJ whole genome shotgun (WGS) entry which is preliminary data.</text>
</comment>
<dbReference type="EMBL" id="WFLN01000010">
    <property type="protein sequence ID" value="KAB8028149.1"/>
    <property type="molecule type" value="Genomic_DNA"/>
</dbReference>
<feature type="modified residue" description="N6-(pyridoxal phosphate)lysine" evidence="3">
    <location>
        <position position="179"/>
    </location>
</feature>
<dbReference type="GO" id="GO:0000271">
    <property type="term" value="P:polysaccharide biosynthetic process"/>
    <property type="evidence" value="ECO:0007669"/>
    <property type="project" value="TreeGrafter"/>
</dbReference>
<keyword evidence="5" id="KW-0808">Transferase</keyword>
<name>A0A833N3D3_9BACT</name>
<dbReference type="GO" id="GO:0008483">
    <property type="term" value="F:transaminase activity"/>
    <property type="evidence" value="ECO:0007669"/>
    <property type="project" value="UniProtKB-KW"/>
</dbReference>
<protein>
    <submittedName>
        <fullName evidence="5">Aminotransferase class I/II-fold pyridoxal phosphate-dependent enzyme</fullName>
    </submittedName>
</protein>
<comment type="similarity">
    <text evidence="1 4">Belongs to the DegT/DnrJ/EryC1 family.</text>
</comment>
<feature type="active site" description="Proton acceptor" evidence="2">
    <location>
        <position position="179"/>
    </location>
</feature>
<dbReference type="Proteomes" id="UP000442694">
    <property type="component" value="Unassembled WGS sequence"/>
</dbReference>
<keyword evidence="6" id="KW-1185">Reference proteome</keyword>
<keyword evidence="5" id="KW-0032">Aminotransferase</keyword>